<dbReference type="EMBL" id="UINC01005159">
    <property type="protein sequence ID" value="SVA19483.1"/>
    <property type="molecule type" value="Genomic_DNA"/>
</dbReference>
<feature type="domain" description="Thioester reductase (TE)" evidence="1">
    <location>
        <begin position="2"/>
        <end position="33"/>
    </location>
</feature>
<proteinExistence type="predicted"/>
<dbReference type="PANTHER" id="PTHR14097">
    <property type="entry name" value="OXIDOREDUCTASE HTATIP2"/>
    <property type="match status" value="1"/>
</dbReference>
<evidence type="ECO:0000259" key="1">
    <source>
        <dbReference type="Pfam" id="PF07993"/>
    </source>
</evidence>
<reference evidence="2" key="1">
    <citation type="submission" date="2018-05" db="EMBL/GenBank/DDBJ databases">
        <authorList>
            <person name="Lanie J.A."/>
            <person name="Ng W.-L."/>
            <person name="Kazmierczak K.M."/>
            <person name="Andrzejewski T.M."/>
            <person name="Davidsen T.M."/>
            <person name="Wayne K.J."/>
            <person name="Tettelin H."/>
            <person name="Glass J.I."/>
            <person name="Rusch D."/>
            <person name="Podicherti R."/>
            <person name="Tsui H.-C.T."/>
            <person name="Winkler M.E."/>
        </authorList>
    </citation>
    <scope>NUCLEOTIDE SEQUENCE</scope>
</reference>
<dbReference type="AlphaFoldDB" id="A0A381TZ80"/>
<name>A0A381TZ80_9ZZZZ</name>
<dbReference type="InterPro" id="IPR013120">
    <property type="entry name" value="FAR_NAD-bd"/>
</dbReference>
<accession>A0A381TZ80</accession>
<dbReference type="Pfam" id="PF07993">
    <property type="entry name" value="NAD_binding_4"/>
    <property type="match status" value="1"/>
</dbReference>
<dbReference type="PANTHER" id="PTHR14097:SF7">
    <property type="entry name" value="OXIDOREDUCTASE HTATIP2"/>
    <property type="match status" value="1"/>
</dbReference>
<dbReference type="Gene3D" id="3.40.50.720">
    <property type="entry name" value="NAD(P)-binding Rossmann-like Domain"/>
    <property type="match status" value="1"/>
</dbReference>
<dbReference type="InterPro" id="IPR036291">
    <property type="entry name" value="NAD(P)-bd_dom_sf"/>
</dbReference>
<sequence>MGATGFVGGYLVNELLVSKKYDRITTLIRTASLEPHPVLEQTVFDFQDYSGLDDLLPVRDIFCCLGTTIQTAGSKKAFRFVDFELPLRFAQWAEKTGAESYSIVTAMGANPSSRIFYNQVKGNIEEEVKKLNIPTVQIFRPSLILGPRKEFRIGEIIGKGFMIIMNPFMIGPLKKYRGIHARTIAKGMVYHLENSKTGVHIIESNRIAELV</sequence>
<dbReference type="SUPFAM" id="SSF51735">
    <property type="entry name" value="NAD(P)-binding Rossmann-fold domains"/>
    <property type="match status" value="1"/>
</dbReference>
<gene>
    <name evidence="2" type="ORF">METZ01_LOCUS72337</name>
</gene>
<protein>
    <recommendedName>
        <fullName evidence="1">Thioester reductase (TE) domain-containing protein</fullName>
    </recommendedName>
</protein>
<evidence type="ECO:0000313" key="2">
    <source>
        <dbReference type="EMBL" id="SVA19483.1"/>
    </source>
</evidence>
<organism evidence="2">
    <name type="scientific">marine metagenome</name>
    <dbReference type="NCBI Taxonomy" id="408172"/>
    <lineage>
        <taxon>unclassified sequences</taxon>
        <taxon>metagenomes</taxon>
        <taxon>ecological metagenomes</taxon>
    </lineage>
</organism>